<gene>
    <name evidence="1" type="ORF">WL88_25105</name>
</gene>
<accession>A0AAW3PAW2</accession>
<evidence type="ECO:0000313" key="1">
    <source>
        <dbReference type="EMBL" id="KWF46611.1"/>
    </source>
</evidence>
<protein>
    <submittedName>
        <fullName evidence="1">Uncharacterized protein</fullName>
    </submittedName>
</protein>
<dbReference type="AlphaFoldDB" id="A0AAW3PAW2"/>
<comment type="caution">
    <text evidence="1">The sequence shown here is derived from an EMBL/GenBank/DDBJ whole genome shotgun (WGS) entry which is preliminary data.</text>
</comment>
<sequence>MSPELEIEYLDYRFTSTLETRETGRVAVVDWQLDSISRGKTFAWVVLDRFLKRNDFADADDARANIVDWLEQLVGPQGAPPVEIPAAQAAATTGTAASAVDSDASTAEIVSDVVVEIVSDFDWIDMVAGWFTDGPA</sequence>
<organism evidence="1 2">
    <name type="scientific">Burkholderia diffusa</name>
    <dbReference type="NCBI Taxonomy" id="488732"/>
    <lineage>
        <taxon>Bacteria</taxon>
        <taxon>Pseudomonadati</taxon>
        <taxon>Pseudomonadota</taxon>
        <taxon>Betaproteobacteria</taxon>
        <taxon>Burkholderiales</taxon>
        <taxon>Burkholderiaceae</taxon>
        <taxon>Burkholderia</taxon>
        <taxon>Burkholderia cepacia complex</taxon>
    </lineage>
</organism>
<name>A0AAW3PAW2_9BURK</name>
<reference evidence="1 2" key="1">
    <citation type="submission" date="2015-11" db="EMBL/GenBank/DDBJ databases">
        <title>Expanding the genomic diversity of Burkholderia species for the development of highly accurate diagnostics.</title>
        <authorList>
            <person name="Sahl J."/>
            <person name="Keim P."/>
            <person name="Wagner D."/>
        </authorList>
    </citation>
    <scope>NUCLEOTIDE SEQUENCE [LARGE SCALE GENOMIC DNA]</scope>
    <source>
        <strain evidence="1 2">MSMB378WGS</strain>
    </source>
</reference>
<evidence type="ECO:0000313" key="2">
    <source>
        <dbReference type="Proteomes" id="UP000063236"/>
    </source>
</evidence>
<dbReference type="EMBL" id="LPJV01000059">
    <property type="protein sequence ID" value="KWF46611.1"/>
    <property type="molecule type" value="Genomic_DNA"/>
</dbReference>
<dbReference type="Proteomes" id="UP000063236">
    <property type="component" value="Unassembled WGS sequence"/>
</dbReference>
<proteinExistence type="predicted"/>